<dbReference type="AlphaFoldDB" id="A0A5B1BIA6"/>
<dbReference type="OrthoDB" id="4061674at2"/>
<gene>
    <name evidence="3" type="ORF">F0Q45_20800</name>
</gene>
<accession>A0A5B1BIA6</accession>
<organism evidence="3 4">
    <name type="scientific">Mycobacterium simiae</name>
    <name type="common">Mycobacterium habana</name>
    <dbReference type="NCBI Taxonomy" id="1784"/>
    <lineage>
        <taxon>Bacteria</taxon>
        <taxon>Bacillati</taxon>
        <taxon>Actinomycetota</taxon>
        <taxon>Actinomycetes</taxon>
        <taxon>Mycobacteriales</taxon>
        <taxon>Mycobacteriaceae</taxon>
        <taxon>Mycobacterium</taxon>
        <taxon>Mycobacterium simiae complex</taxon>
    </lineage>
</organism>
<feature type="disulfide bond" evidence="1">
    <location>
        <begin position="245"/>
        <end position="256"/>
    </location>
</feature>
<evidence type="ECO:0000259" key="2">
    <source>
        <dbReference type="Pfam" id="PF13472"/>
    </source>
</evidence>
<dbReference type="GO" id="GO:0019433">
    <property type="term" value="P:triglyceride catabolic process"/>
    <property type="evidence" value="ECO:0007669"/>
    <property type="project" value="TreeGrafter"/>
</dbReference>
<evidence type="ECO:0000313" key="4">
    <source>
        <dbReference type="Proteomes" id="UP000324701"/>
    </source>
</evidence>
<dbReference type="SUPFAM" id="SSF52266">
    <property type="entry name" value="SGNH hydrolase"/>
    <property type="match status" value="1"/>
</dbReference>
<dbReference type="InterPro" id="IPR036514">
    <property type="entry name" value="SGNH_hydro_sf"/>
</dbReference>
<dbReference type="GO" id="GO:0004806">
    <property type="term" value="F:triacylglycerol lipase activity"/>
    <property type="evidence" value="ECO:0007669"/>
    <property type="project" value="TreeGrafter"/>
</dbReference>
<dbReference type="Proteomes" id="UP000324701">
    <property type="component" value="Unassembled WGS sequence"/>
</dbReference>
<dbReference type="Pfam" id="PF13472">
    <property type="entry name" value="Lipase_GDSL_2"/>
    <property type="match status" value="1"/>
</dbReference>
<evidence type="ECO:0000256" key="1">
    <source>
        <dbReference type="PIRSR" id="PIRSR637460-2"/>
    </source>
</evidence>
<sequence length="447" mass="48152">MTEISDAADRLSNDKYRYLVGSRASPCNPSAQPSDEVTYWKGGRSYRLGRRHLLIRIPTMTHRTAATAMGSVLILAASVIVDSHSALASPPVGAKPPAVIALGDSYISGEAGRWQGNAIAPLPGSRKGTDRAAYLCGPRERLCSHNPQRVYGTSYANGCDRSNGAEITYVYQVQVGDQSYDIAQDDRINVACSGATTESIYKVPFKGEPIQVDQLAQYAQSKDIKLVVLSIGGNDLNVGGVIRSCIKAFLSSGVHCHISEAPLLPQLLVKMQDGVTRALQSIRTTMTNAGYRDSDYRLVLQSYPSPVPPAANNRYPENVRIRLQVGGCPLFNDDSDWAYGTAIRAISDALRQVATTVGGVDFLDLYHALDGHEVCAKGVGQSTDGDSLDAPRSKSDSEWVRWISLHTQDGRVNEAAHPNAYGQQQLGGCLQSAVMVTQQSFECNASG</sequence>
<comment type="caution">
    <text evidence="3">The sequence shown here is derived from an EMBL/GenBank/DDBJ whole genome shotgun (WGS) entry which is preliminary data.</text>
</comment>
<keyword evidence="1" id="KW-1015">Disulfide bond</keyword>
<reference evidence="3 4" key="1">
    <citation type="submission" date="2019-09" db="EMBL/GenBank/DDBJ databases">
        <title>Report of infection by Mycobacterium simiae a patient suffering from pulmonary tuberculosis.</title>
        <authorList>
            <person name="Mohanty P.S."/>
            <person name="Bansal A.K."/>
            <person name="Singh H."/>
            <person name="Sharma S."/>
            <person name="Patil S.A."/>
            <person name="Upadhaya P."/>
            <person name="Singh P.K."/>
            <person name="Kumar D."/>
            <person name="Kumar S."/>
            <person name="Singh R.K."/>
            <person name="Chaudhary B."/>
        </authorList>
    </citation>
    <scope>NUCLEOTIDE SEQUENCE [LARGE SCALE GENOMIC DNA]</scope>
    <source>
        <strain evidence="3 4">JAL-560-SIM</strain>
    </source>
</reference>
<dbReference type="InterPro" id="IPR037460">
    <property type="entry name" value="SEST-like"/>
</dbReference>
<evidence type="ECO:0000313" key="3">
    <source>
        <dbReference type="EMBL" id="KAA1248387.1"/>
    </source>
</evidence>
<dbReference type="Gene3D" id="3.40.50.1110">
    <property type="entry name" value="SGNH hydrolase"/>
    <property type="match status" value="1"/>
</dbReference>
<feature type="domain" description="SGNH hydrolase-type esterase" evidence="2">
    <location>
        <begin position="151"/>
        <end position="424"/>
    </location>
</feature>
<dbReference type="PANTHER" id="PTHR37981:SF1">
    <property type="entry name" value="SGNH HYDROLASE-TYPE ESTERASE DOMAIN-CONTAINING PROTEIN"/>
    <property type="match status" value="1"/>
</dbReference>
<keyword evidence="4" id="KW-1185">Reference proteome</keyword>
<dbReference type="PANTHER" id="PTHR37981">
    <property type="entry name" value="LIPASE 2"/>
    <property type="match status" value="1"/>
</dbReference>
<dbReference type="InterPro" id="IPR013830">
    <property type="entry name" value="SGNH_hydro"/>
</dbReference>
<protein>
    <recommendedName>
        <fullName evidence="2">SGNH hydrolase-type esterase domain-containing protein</fullName>
    </recommendedName>
</protein>
<proteinExistence type="predicted"/>
<dbReference type="RefSeq" id="WP_149655743.1">
    <property type="nucleotide sequence ID" value="NZ_VTZN01000165.1"/>
</dbReference>
<name>A0A5B1BIA6_MYCSI</name>
<dbReference type="EMBL" id="VTZN01000165">
    <property type="protein sequence ID" value="KAA1248387.1"/>
    <property type="molecule type" value="Genomic_DNA"/>
</dbReference>